<protein>
    <recommendedName>
        <fullName evidence="2">FHA domain-containing protein</fullName>
    </recommendedName>
</protein>
<dbReference type="Gene3D" id="2.60.200.20">
    <property type="match status" value="1"/>
</dbReference>
<feature type="compositionally biased region" description="Polar residues" evidence="1">
    <location>
        <begin position="472"/>
        <end position="484"/>
    </location>
</feature>
<sequence>MLPYDGVPEEAAEPAASSSSTRLNAATARATTSAWQWDAQWGLYFNCETKQWAKPLPDGTWEYADAVRTTDDDLPRRKKKPRRRMDRDDPEQEDEKFDPFAVPEEQIWPGTDNDDDDDDEDDERTTTGDPYANAPLLRLVVADPRPDPTVLPPAYKVASIDPGEPVSIGRDKSYERRIRLRELAVSKSHATLFWTVVDPDPDSETQGMASEGQGYWAIVDNASTHGTLVRAAGEKRFVRLSEPKVASVPHRLYHLDSIRIGSTTFSVHIHPSFACSVCSVASDSSNLIPLVAADTSKEKNDSSVFLTKTKEQKEQDRREQMAGLKAQFLKPNANVSGSKGGGTTARGGKAPLAAPAEDIPASASTVPAPPAATKAPFVDRAAARRQRDAGASVPLPSNRKVKVHSNSSAASGGTSPFFTIPGATASATATVSSSSAAPPPKQPPVDPFASDSRGAQLLSKLAGGTHPADNHGGTNAGSRSSSGQLGTLIEARTTLTGPGERRAGLGSKELVVGVENVAAAASSSRNNGQGPAKGRTNGDWRDAGRERSWKRFREV</sequence>
<feature type="compositionally biased region" description="Basic and acidic residues" evidence="1">
    <location>
        <begin position="310"/>
        <end position="320"/>
    </location>
</feature>
<feature type="region of interest" description="Disordered" evidence="1">
    <location>
        <begin position="55"/>
        <end position="135"/>
    </location>
</feature>
<feature type="region of interest" description="Disordered" evidence="1">
    <location>
        <begin position="380"/>
        <end position="416"/>
    </location>
</feature>
<proteinExistence type="predicted"/>
<name>A0A9P6W4V2_RHOMI</name>
<feature type="compositionally biased region" description="Low complexity" evidence="1">
    <location>
        <begin position="13"/>
        <end position="31"/>
    </location>
</feature>
<gene>
    <name evidence="3" type="ORF">C6P46_003180</name>
</gene>
<feature type="region of interest" description="Disordered" evidence="1">
    <location>
        <begin position="310"/>
        <end position="352"/>
    </location>
</feature>
<feature type="compositionally biased region" description="Basic and acidic residues" evidence="1">
    <location>
        <begin position="536"/>
        <end position="555"/>
    </location>
</feature>
<organism evidence="3 4">
    <name type="scientific">Rhodotorula mucilaginosa</name>
    <name type="common">Yeast</name>
    <name type="synonym">Rhodotorula rubra</name>
    <dbReference type="NCBI Taxonomy" id="5537"/>
    <lineage>
        <taxon>Eukaryota</taxon>
        <taxon>Fungi</taxon>
        <taxon>Dikarya</taxon>
        <taxon>Basidiomycota</taxon>
        <taxon>Pucciniomycotina</taxon>
        <taxon>Microbotryomycetes</taxon>
        <taxon>Sporidiobolales</taxon>
        <taxon>Sporidiobolaceae</taxon>
        <taxon>Rhodotorula</taxon>
    </lineage>
</organism>
<dbReference type="InterPro" id="IPR000253">
    <property type="entry name" value="FHA_dom"/>
</dbReference>
<evidence type="ECO:0000313" key="4">
    <source>
        <dbReference type="Proteomes" id="UP000777482"/>
    </source>
</evidence>
<keyword evidence="4" id="KW-1185">Reference proteome</keyword>
<feature type="region of interest" description="Disordered" evidence="1">
    <location>
        <begin position="1"/>
        <end position="31"/>
    </location>
</feature>
<evidence type="ECO:0000259" key="2">
    <source>
        <dbReference type="PROSITE" id="PS50006"/>
    </source>
</evidence>
<feature type="compositionally biased region" description="Acidic residues" evidence="1">
    <location>
        <begin position="112"/>
        <end position="123"/>
    </location>
</feature>
<feature type="compositionally biased region" description="Polar residues" evidence="1">
    <location>
        <begin position="404"/>
        <end position="416"/>
    </location>
</feature>
<evidence type="ECO:0000313" key="3">
    <source>
        <dbReference type="EMBL" id="KAG0662676.1"/>
    </source>
</evidence>
<feature type="domain" description="FHA" evidence="2">
    <location>
        <begin position="166"/>
        <end position="229"/>
    </location>
</feature>
<dbReference type="InterPro" id="IPR008984">
    <property type="entry name" value="SMAD_FHA_dom_sf"/>
</dbReference>
<evidence type="ECO:0000256" key="1">
    <source>
        <dbReference type="SAM" id="MobiDB-lite"/>
    </source>
</evidence>
<dbReference type="AlphaFoldDB" id="A0A9P6W4V2"/>
<dbReference type="PANTHER" id="PTHR23106">
    <property type="entry name" value="ANGIOGENIC FACTOR WITH G PATCH AND FHA DOMAINS 1"/>
    <property type="match status" value="1"/>
</dbReference>
<accession>A0A9P6W4V2</accession>
<feature type="compositionally biased region" description="Pro residues" evidence="1">
    <location>
        <begin position="437"/>
        <end position="446"/>
    </location>
</feature>
<dbReference type="PROSITE" id="PS50006">
    <property type="entry name" value="FHA_DOMAIN"/>
    <property type="match status" value="1"/>
</dbReference>
<dbReference type="EMBL" id="PUHQ01000025">
    <property type="protein sequence ID" value="KAG0662676.1"/>
    <property type="molecule type" value="Genomic_DNA"/>
</dbReference>
<reference evidence="3 4" key="1">
    <citation type="submission" date="2020-11" db="EMBL/GenBank/DDBJ databases">
        <title>Kefir isolates.</title>
        <authorList>
            <person name="Marcisauskas S."/>
            <person name="Kim Y."/>
            <person name="Blasche S."/>
        </authorList>
    </citation>
    <scope>NUCLEOTIDE SEQUENCE [LARGE SCALE GENOMIC DNA]</scope>
    <source>
        <strain evidence="3 4">KR</strain>
    </source>
</reference>
<feature type="region of interest" description="Disordered" evidence="1">
    <location>
        <begin position="520"/>
        <end position="555"/>
    </location>
</feature>
<dbReference type="PANTHER" id="PTHR23106:SF24">
    <property type="entry name" value="ANGIOGENIC FACTOR WITH G PATCH AND FHA DOMAINS 1"/>
    <property type="match status" value="1"/>
</dbReference>
<dbReference type="Proteomes" id="UP000777482">
    <property type="component" value="Unassembled WGS sequence"/>
</dbReference>
<dbReference type="OrthoDB" id="21470at2759"/>
<dbReference type="InterPro" id="IPR053027">
    <property type="entry name" value="AGGF1"/>
</dbReference>
<comment type="caution">
    <text evidence="3">The sequence shown here is derived from an EMBL/GenBank/DDBJ whole genome shotgun (WGS) entry which is preliminary data.</text>
</comment>
<dbReference type="SUPFAM" id="SSF49879">
    <property type="entry name" value="SMAD/FHA domain"/>
    <property type="match status" value="1"/>
</dbReference>
<dbReference type="Pfam" id="PF00498">
    <property type="entry name" value="FHA"/>
    <property type="match status" value="1"/>
</dbReference>
<feature type="region of interest" description="Disordered" evidence="1">
    <location>
        <begin position="430"/>
        <end position="484"/>
    </location>
</feature>